<feature type="compositionally biased region" description="Basic and acidic residues" evidence="1">
    <location>
        <begin position="252"/>
        <end position="273"/>
    </location>
</feature>
<feature type="region of interest" description="Disordered" evidence="1">
    <location>
        <begin position="233"/>
        <end position="310"/>
    </location>
</feature>
<feature type="region of interest" description="Disordered" evidence="1">
    <location>
        <begin position="434"/>
        <end position="456"/>
    </location>
</feature>
<feature type="region of interest" description="Disordered" evidence="1">
    <location>
        <begin position="176"/>
        <end position="196"/>
    </location>
</feature>
<sequence length="529" mass="58963">MKGFLVVDRLNDIHFIDTDKEFARHINTQAKEKGLIPWFLIDQAHTPCSSITCENDFIMVFKHFDEYLLVAINGDGTESEDFLTRKTLVFARLMGFLMGPVHEDRNASELQSADILCIIVLVRSLFPTHEKLEDLFAQSYRLAGGQGLREEAKSPASVKVRTFRHERYESAVEGFTTGDETDNEQTPYPEVSESFVTPTTSPVVLRKEDGTFPVFPGEAAARLEAIESNVALTNPGPSAVGHLGNSKPRSHTAGEVEGHKGLRGSRSEEEPMGRGRSSSFGENKRKGGNFCSEKSSSDTRLAQKTVEPDDQEYQEYPMSLVDQDCVKKPVFLATGMSKFSPHQIHCRRIYPGIILIVLTESNKMSQAPRLVDVLQLLKDLMSGSRDQVSRRQGQELYEAINNQLTRMFSALKKARGPIEGLCAEIKRKWESEEIRSGMPREEPEGTTPQADGIVPVSIPLPTTSDLPDQYITHKCFPNGIPSLVHCNELYMMHVGLANTQYISGHCRQLAARLYETSGDVLTTSSLFST</sequence>
<reference evidence="2" key="1">
    <citation type="submission" date="2022-11" db="EMBL/GenBank/DDBJ databases">
        <title>Centuries of genome instability and evolution in soft-shell clam transmissible cancer (bioRxiv).</title>
        <authorList>
            <person name="Hart S.F.M."/>
            <person name="Yonemitsu M.A."/>
            <person name="Giersch R.M."/>
            <person name="Beal B.F."/>
            <person name="Arriagada G."/>
            <person name="Davis B.W."/>
            <person name="Ostrander E.A."/>
            <person name="Goff S.P."/>
            <person name="Metzger M.J."/>
        </authorList>
    </citation>
    <scope>NUCLEOTIDE SEQUENCE</scope>
    <source>
        <strain evidence="2">MELC-2E11</strain>
        <tissue evidence="2">Siphon/mantle</tissue>
    </source>
</reference>
<evidence type="ECO:0000313" key="3">
    <source>
        <dbReference type="Proteomes" id="UP001164746"/>
    </source>
</evidence>
<protein>
    <submittedName>
        <fullName evidence="2">Uncharacterized protein</fullName>
    </submittedName>
</protein>
<name>A0ABY7FN99_MYAAR</name>
<dbReference type="PANTHER" id="PTHR12761">
    <property type="entry name" value="HERMANSKY-PUDLAK SYNDROME PROTEIN 1"/>
    <property type="match status" value="1"/>
</dbReference>
<feature type="compositionally biased region" description="Basic and acidic residues" evidence="1">
    <location>
        <begin position="434"/>
        <end position="443"/>
    </location>
</feature>
<organism evidence="2 3">
    <name type="scientific">Mya arenaria</name>
    <name type="common">Soft-shell clam</name>
    <dbReference type="NCBI Taxonomy" id="6604"/>
    <lineage>
        <taxon>Eukaryota</taxon>
        <taxon>Metazoa</taxon>
        <taxon>Spiralia</taxon>
        <taxon>Lophotrochozoa</taxon>
        <taxon>Mollusca</taxon>
        <taxon>Bivalvia</taxon>
        <taxon>Autobranchia</taxon>
        <taxon>Heteroconchia</taxon>
        <taxon>Euheterodonta</taxon>
        <taxon>Imparidentia</taxon>
        <taxon>Neoheterodontei</taxon>
        <taxon>Myida</taxon>
        <taxon>Myoidea</taxon>
        <taxon>Myidae</taxon>
        <taxon>Mya</taxon>
    </lineage>
</organism>
<accession>A0ABY7FN99</accession>
<proteinExistence type="predicted"/>
<dbReference type="InterPro" id="IPR026053">
    <property type="entry name" value="HPS1"/>
</dbReference>
<feature type="compositionally biased region" description="Polar residues" evidence="1">
    <location>
        <begin position="292"/>
        <end position="302"/>
    </location>
</feature>
<evidence type="ECO:0000256" key="1">
    <source>
        <dbReference type="SAM" id="MobiDB-lite"/>
    </source>
</evidence>
<dbReference type="Proteomes" id="UP001164746">
    <property type="component" value="Chromosome 12"/>
</dbReference>
<gene>
    <name evidence="2" type="ORF">MAR_016137</name>
</gene>
<keyword evidence="3" id="KW-1185">Reference proteome</keyword>
<dbReference type="PANTHER" id="PTHR12761:SF1">
    <property type="entry name" value="BLOC-3 COMPLEX MEMBER HPS1"/>
    <property type="match status" value="1"/>
</dbReference>
<evidence type="ECO:0000313" key="2">
    <source>
        <dbReference type="EMBL" id="WAR22163.1"/>
    </source>
</evidence>
<dbReference type="EMBL" id="CP111023">
    <property type="protein sequence ID" value="WAR22163.1"/>
    <property type="molecule type" value="Genomic_DNA"/>
</dbReference>